<dbReference type="Pfam" id="PF01263">
    <property type="entry name" value="Aldose_epim"/>
    <property type="match status" value="1"/>
</dbReference>
<proteinExistence type="inferred from homology"/>
<feature type="active site" description="Proton donor" evidence="9">
    <location>
        <position position="179"/>
    </location>
</feature>
<dbReference type="InterPro" id="IPR014718">
    <property type="entry name" value="GH-type_carb-bd"/>
</dbReference>
<dbReference type="GO" id="GO:0004034">
    <property type="term" value="F:aldose 1-epimerase activity"/>
    <property type="evidence" value="ECO:0007669"/>
    <property type="project" value="UniProtKB-EC"/>
</dbReference>
<sequence length="347" mass="38760">MNVSQRNYGELNGETVFEYTLKNNNGMELSCINFGCVITNIKTPDRDGNIENVVLGFDTFEEYKKNPTFFGAVCGRVAGRISGAEFELEATTYTLAKNDGNNHLHGGEQGYSHVLWNSAVFESADEAGVEFYYTSPDQEEGYPGTLSLKVVYTLNNQNELLISYQGTTDKTTLVNLTNHTYFNLSGDSKRSIAEHVLTMKSDQFIELNDELMPTGELIDVKDTTFDFRQGRQIKDGIEATYAQNILAGNGYDHPFLLSQNHDQEIVLVDETSGRKLTIETDEPCVVLYTGNQLEGNFHLPGVASTKHYGLCLETQGPPDSIHQPHFSSCVVEKGKEYRTQTKFIFST</sequence>
<dbReference type="InterPro" id="IPR018052">
    <property type="entry name" value="Ald1_epimerase_CS"/>
</dbReference>
<dbReference type="Gene3D" id="2.70.98.10">
    <property type="match status" value="1"/>
</dbReference>
<dbReference type="OrthoDB" id="9779408at2"/>
<comment type="similarity">
    <text evidence="3 8">Belongs to the aldose epimerase family.</text>
</comment>
<evidence type="ECO:0000256" key="10">
    <source>
        <dbReference type="PIRSR" id="PIRSR005096-2"/>
    </source>
</evidence>
<dbReference type="RefSeq" id="WP_090854605.1">
    <property type="nucleotide sequence ID" value="NZ_FNJU01000005.1"/>
</dbReference>
<evidence type="ECO:0000256" key="3">
    <source>
        <dbReference type="ARBA" id="ARBA00006206"/>
    </source>
</evidence>
<comment type="pathway">
    <text evidence="2 8">Carbohydrate metabolism; hexose metabolism.</text>
</comment>
<dbReference type="PROSITE" id="PS00545">
    <property type="entry name" value="ALDOSE_1_EPIMERASE"/>
    <property type="match status" value="1"/>
</dbReference>
<keyword evidence="13" id="KW-1185">Reference proteome</keyword>
<comment type="catalytic activity">
    <reaction evidence="1 8">
        <text>alpha-D-glucose = beta-D-glucose</text>
        <dbReference type="Rhea" id="RHEA:10264"/>
        <dbReference type="ChEBI" id="CHEBI:15903"/>
        <dbReference type="ChEBI" id="CHEBI:17925"/>
        <dbReference type="EC" id="5.1.3.3"/>
    </reaction>
</comment>
<keyword evidence="6 8" id="KW-0413">Isomerase</keyword>
<evidence type="ECO:0000313" key="12">
    <source>
        <dbReference type="EMBL" id="SDP70447.1"/>
    </source>
</evidence>
<dbReference type="UniPathway" id="UPA00242"/>
<protein>
    <recommendedName>
        <fullName evidence="5 8">Aldose 1-epimerase</fullName>
        <ecNumber evidence="4 8">5.1.3.3</ecNumber>
    </recommendedName>
</protein>
<keyword evidence="7 8" id="KW-0119">Carbohydrate metabolism</keyword>
<name>A0A1H0UWA4_9BACI</name>
<gene>
    <name evidence="12" type="ORF">SAMN05216565_105212</name>
</gene>
<dbReference type="InterPro" id="IPR008183">
    <property type="entry name" value="Aldose_1/G6P_1-epimerase"/>
</dbReference>
<dbReference type="PIRSF" id="PIRSF005096">
    <property type="entry name" value="GALM"/>
    <property type="match status" value="1"/>
</dbReference>
<evidence type="ECO:0000256" key="1">
    <source>
        <dbReference type="ARBA" id="ARBA00001614"/>
    </source>
</evidence>
<dbReference type="EMBL" id="FNJU01000005">
    <property type="protein sequence ID" value="SDP70447.1"/>
    <property type="molecule type" value="Genomic_DNA"/>
</dbReference>
<dbReference type="STRING" id="930152.SAMN05216565_105212"/>
<evidence type="ECO:0000313" key="13">
    <source>
        <dbReference type="Proteomes" id="UP000199159"/>
    </source>
</evidence>
<dbReference type="Proteomes" id="UP000199159">
    <property type="component" value="Unassembled WGS sequence"/>
</dbReference>
<evidence type="ECO:0000256" key="6">
    <source>
        <dbReference type="ARBA" id="ARBA00023235"/>
    </source>
</evidence>
<dbReference type="GO" id="GO:0033499">
    <property type="term" value="P:galactose catabolic process via UDP-galactose, Leloir pathway"/>
    <property type="evidence" value="ECO:0007669"/>
    <property type="project" value="TreeGrafter"/>
</dbReference>
<evidence type="ECO:0000256" key="2">
    <source>
        <dbReference type="ARBA" id="ARBA00005028"/>
    </source>
</evidence>
<dbReference type="AlphaFoldDB" id="A0A1H0UWA4"/>
<accession>A0A1H0UWA4</accession>
<dbReference type="EC" id="5.1.3.3" evidence="4 8"/>
<evidence type="ECO:0000256" key="9">
    <source>
        <dbReference type="PIRSR" id="PIRSR005096-1"/>
    </source>
</evidence>
<dbReference type="CDD" id="cd09019">
    <property type="entry name" value="galactose_mutarotase_like"/>
    <property type="match status" value="1"/>
</dbReference>
<dbReference type="GO" id="GO:0030246">
    <property type="term" value="F:carbohydrate binding"/>
    <property type="evidence" value="ECO:0007669"/>
    <property type="project" value="InterPro"/>
</dbReference>
<evidence type="ECO:0000256" key="11">
    <source>
        <dbReference type="PIRSR" id="PIRSR005096-3"/>
    </source>
</evidence>
<dbReference type="InterPro" id="IPR047215">
    <property type="entry name" value="Galactose_mutarotase-like"/>
</dbReference>
<feature type="binding site" evidence="10">
    <location>
        <position position="252"/>
    </location>
    <ligand>
        <name>beta-D-galactose</name>
        <dbReference type="ChEBI" id="CHEBI:27667"/>
    </ligand>
</feature>
<dbReference type="InterPro" id="IPR011013">
    <property type="entry name" value="Gal_mutarotase_sf_dom"/>
</dbReference>
<feature type="active site" description="Proton acceptor" evidence="9">
    <location>
        <position position="313"/>
    </location>
</feature>
<evidence type="ECO:0000256" key="4">
    <source>
        <dbReference type="ARBA" id="ARBA00013185"/>
    </source>
</evidence>
<feature type="binding site" evidence="11">
    <location>
        <begin position="179"/>
        <end position="181"/>
    </location>
    <ligand>
        <name>beta-D-galactose</name>
        <dbReference type="ChEBI" id="CHEBI:27667"/>
    </ligand>
</feature>
<evidence type="ECO:0000256" key="5">
    <source>
        <dbReference type="ARBA" id="ARBA00014165"/>
    </source>
</evidence>
<dbReference type="NCBIfam" id="NF008277">
    <property type="entry name" value="PRK11055.1"/>
    <property type="match status" value="1"/>
</dbReference>
<dbReference type="PANTHER" id="PTHR10091:SF0">
    <property type="entry name" value="GALACTOSE MUTAROTASE"/>
    <property type="match status" value="1"/>
</dbReference>
<dbReference type="PANTHER" id="PTHR10091">
    <property type="entry name" value="ALDOSE-1-EPIMERASE"/>
    <property type="match status" value="1"/>
</dbReference>
<reference evidence="13" key="1">
    <citation type="submission" date="2016-10" db="EMBL/GenBank/DDBJ databases">
        <authorList>
            <person name="Varghese N."/>
            <person name="Submissions S."/>
        </authorList>
    </citation>
    <scope>NUCLEOTIDE SEQUENCE [LARGE SCALE GENOMIC DNA]</scope>
    <source>
        <strain evidence="13">IBRC-M10078</strain>
    </source>
</reference>
<dbReference type="GO" id="GO:0006006">
    <property type="term" value="P:glucose metabolic process"/>
    <property type="evidence" value="ECO:0007669"/>
    <property type="project" value="TreeGrafter"/>
</dbReference>
<organism evidence="12 13">
    <name type="scientific">Litchfieldia salsa</name>
    <dbReference type="NCBI Taxonomy" id="930152"/>
    <lineage>
        <taxon>Bacteria</taxon>
        <taxon>Bacillati</taxon>
        <taxon>Bacillota</taxon>
        <taxon>Bacilli</taxon>
        <taxon>Bacillales</taxon>
        <taxon>Bacillaceae</taxon>
        <taxon>Litchfieldia</taxon>
    </lineage>
</organism>
<dbReference type="SUPFAM" id="SSF74650">
    <property type="entry name" value="Galactose mutarotase-like"/>
    <property type="match status" value="1"/>
</dbReference>
<dbReference type="GO" id="GO:0005737">
    <property type="term" value="C:cytoplasm"/>
    <property type="evidence" value="ECO:0007669"/>
    <property type="project" value="TreeGrafter"/>
</dbReference>
<evidence type="ECO:0000256" key="7">
    <source>
        <dbReference type="ARBA" id="ARBA00023277"/>
    </source>
</evidence>
<evidence type="ECO:0000256" key="8">
    <source>
        <dbReference type="PIRNR" id="PIRNR005096"/>
    </source>
</evidence>
<dbReference type="InterPro" id="IPR015443">
    <property type="entry name" value="Aldose_1-epimerase"/>
</dbReference>